<keyword evidence="3" id="KW-1185">Reference proteome</keyword>
<proteinExistence type="predicted"/>
<dbReference type="RefSeq" id="WP_227310263.1">
    <property type="nucleotide sequence ID" value="NZ_JAESVA010000014.1"/>
</dbReference>
<sequence length="109" mass="11147">MKTGLSLCGIVTTLMLMGAGTAMATPSLPACDSPEARSGIDLALKKSNAPFTVTGLAGITTDKQSDSGIACIAIATLSTGAHQPIGYKFRINNGKLQSWAGLFVMKGSK</sequence>
<gene>
    <name evidence="2" type="ORF">ACELLULO517_25380</name>
</gene>
<keyword evidence="1" id="KW-0732">Signal</keyword>
<dbReference type="AlphaFoldDB" id="A0A964E6I4"/>
<reference evidence="2 3" key="1">
    <citation type="journal article" date="2021" name="Microorganisms">
        <title>Acidisoma silvae sp. nov. and Acidisomacellulosilytica sp. nov., Two Acidophilic Bacteria Isolated from Decaying Wood, Hydrolyzing Cellulose and Producing Poly-3-hydroxybutyrate.</title>
        <authorList>
            <person name="Mieszkin S."/>
            <person name="Pouder E."/>
            <person name="Uroz S."/>
            <person name="Simon-Colin C."/>
            <person name="Alain K."/>
        </authorList>
    </citation>
    <scope>NUCLEOTIDE SEQUENCE [LARGE SCALE GENOMIC DNA]</scope>
    <source>
        <strain evidence="2 3">HW T5.17</strain>
    </source>
</reference>
<dbReference type="EMBL" id="JAESVA010000014">
    <property type="protein sequence ID" value="MCB8883606.1"/>
    <property type="molecule type" value="Genomic_DNA"/>
</dbReference>
<feature type="signal peptide" evidence="1">
    <location>
        <begin position="1"/>
        <end position="24"/>
    </location>
</feature>
<evidence type="ECO:0000256" key="1">
    <source>
        <dbReference type="SAM" id="SignalP"/>
    </source>
</evidence>
<comment type="caution">
    <text evidence="2">The sequence shown here is derived from an EMBL/GenBank/DDBJ whole genome shotgun (WGS) entry which is preliminary data.</text>
</comment>
<dbReference type="Proteomes" id="UP000721844">
    <property type="component" value="Unassembled WGS sequence"/>
</dbReference>
<evidence type="ECO:0000313" key="2">
    <source>
        <dbReference type="EMBL" id="MCB8883606.1"/>
    </source>
</evidence>
<feature type="chain" id="PRO_5037628501" evidence="1">
    <location>
        <begin position="25"/>
        <end position="109"/>
    </location>
</feature>
<protein>
    <submittedName>
        <fullName evidence="2">Uncharacterized protein</fullName>
    </submittedName>
</protein>
<evidence type="ECO:0000313" key="3">
    <source>
        <dbReference type="Proteomes" id="UP000721844"/>
    </source>
</evidence>
<accession>A0A964E6I4</accession>
<organism evidence="2 3">
    <name type="scientific">Acidisoma cellulosilyticum</name>
    <dbReference type="NCBI Taxonomy" id="2802395"/>
    <lineage>
        <taxon>Bacteria</taxon>
        <taxon>Pseudomonadati</taxon>
        <taxon>Pseudomonadota</taxon>
        <taxon>Alphaproteobacteria</taxon>
        <taxon>Acetobacterales</taxon>
        <taxon>Acidocellaceae</taxon>
        <taxon>Acidisoma</taxon>
    </lineage>
</organism>
<name>A0A964E6I4_9PROT</name>